<evidence type="ECO:0000259" key="1">
    <source>
        <dbReference type="Pfam" id="PF07484"/>
    </source>
</evidence>
<name>A0A8S5N534_9CAUD</name>
<reference evidence="2" key="1">
    <citation type="journal article" date="2021" name="Proc. Natl. Acad. Sci. U.S.A.">
        <title>A Catalog of Tens of Thousands of Viruses from Human Metagenomes Reveals Hidden Associations with Chronic Diseases.</title>
        <authorList>
            <person name="Tisza M.J."/>
            <person name="Buck C.B."/>
        </authorList>
    </citation>
    <scope>NUCLEOTIDE SEQUENCE</scope>
    <source>
        <strain evidence="2">Ctsip2</strain>
    </source>
</reference>
<dbReference type="SUPFAM" id="SSF88874">
    <property type="entry name" value="Receptor-binding domain of short tail fibre protein gp12"/>
    <property type="match status" value="1"/>
</dbReference>
<dbReference type="InterPro" id="IPR011083">
    <property type="entry name" value="Phage_tail_collar_dom"/>
</dbReference>
<dbReference type="InterPro" id="IPR037053">
    <property type="entry name" value="Phage_tail_collar_dom_sf"/>
</dbReference>
<proteinExistence type="predicted"/>
<dbReference type="Pfam" id="PF07484">
    <property type="entry name" value="Collar"/>
    <property type="match status" value="1"/>
</dbReference>
<accession>A0A8S5N534</accession>
<organism evidence="2">
    <name type="scientific">Myoviridae sp. ctsip2</name>
    <dbReference type="NCBI Taxonomy" id="2826705"/>
    <lineage>
        <taxon>Viruses</taxon>
        <taxon>Duplodnaviria</taxon>
        <taxon>Heunggongvirae</taxon>
        <taxon>Uroviricota</taxon>
        <taxon>Caudoviricetes</taxon>
    </lineage>
</organism>
<dbReference type="EMBL" id="BK015070">
    <property type="protein sequence ID" value="DAD89805.1"/>
    <property type="molecule type" value="Genomic_DNA"/>
</dbReference>
<protein>
    <submittedName>
        <fullName evidence="2">Baseplate wedge protein</fullName>
    </submittedName>
</protein>
<evidence type="ECO:0000313" key="2">
    <source>
        <dbReference type="EMBL" id="DAD89805.1"/>
    </source>
</evidence>
<dbReference type="Gene3D" id="3.90.1340.10">
    <property type="entry name" value="Phage tail collar domain"/>
    <property type="match status" value="1"/>
</dbReference>
<feature type="domain" description="Phage tail collar" evidence="1">
    <location>
        <begin position="164"/>
        <end position="202"/>
    </location>
</feature>
<sequence length="291" mass="32206">MPKLNRVKQEVFANQAGSLEVTAFGTAKDQTPVYTKDLSQIQNTNFLNGWQSAVLSDKSPWEEDMNALFFAITSQLAYLFQQGIPEYDAGTTYYIGSLVKVIDNQGNVTIYKSLTDDNTGNAVTNDSYWSVFQSDGSLQLANYEIGLPQPTFSNTLLQNEIWLEGQTVSRTTYASLFNIYGTTYGAGDGSTTFVLPDCRNRVLWGGSTFGYVNAGLPNILGEWSATTEEEQAPLTPTGAFYAIRSWGDGVDGTHGKFWRVGFDASRVNQIYGNSNTVQPPAIKCRVKTRWY</sequence>